<feature type="region of interest" description="Disordered" evidence="6">
    <location>
        <begin position="1"/>
        <end position="101"/>
    </location>
</feature>
<dbReference type="AlphaFoldDB" id="A0A9K3KAM5"/>
<evidence type="ECO:0000313" key="9">
    <source>
        <dbReference type="EMBL" id="KAG7339675.1"/>
    </source>
</evidence>
<reference evidence="9" key="1">
    <citation type="journal article" date="2021" name="Sci. Rep.">
        <title>Diploid genomic architecture of Nitzschia inconspicua, an elite biomass production diatom.</title>
        <authorList>
            <person name="Oliver A."/>
            <person name="Podell S."/>
            <person name="Pinowska A."/>
            <person name="Traller J.C."/>
            <person name="Smith S.R."/>
            <person name="McClure R."/>
            <person name="Beliaev A."/>
            <person name="Bohutskyi P."/>
            <person name="Hill E.A."/>
            <person name="Rabines A."/>
            <person name="Zheng H."/>
            <person name="Allen L.Z."/>
            <person name="Kuo A."/>
            <person name="Grigoriev I.V."/>
            <person name="Allen A.E."/>
            <person name="Hazlebeck D."/>
            <person name="Allen E.E."/>
        </authorList>
    </citation>
    <scope>NUCLEOTIDE SEQUENCE</scope>
    <source>
        <strain evidence="9">Hildebrandi</strain>
    </source>
</reference>
<feature type="transmembrane region" description="Helical" evidence="7">
    <location>
        <begin position="483"/>
        <end position="507"/>
    </location>
</feature>
<evidence type="ECO:0000313" key="10">
    <source>
        <dbReference type="EMBL" id="KAG7362397.1"/>
    </source>
</evidence>
<evidence type="ECO:0000259" key="8">
    <source>
        <dbReference type="PROSITE" id="PS50850"/>
    </source>
</evidence>
<dbReference type="GO" id="GO:0016020">
    <property type="term" value="C:membrane"/>
    <property type="evidence" value="ECO:0007669"/>
    <property type="project" value="UniProtKB-SubCell"/>
</dbReference>
<dbReference type="EMBL" id="JAGRRH010000011">
    <property type="protein sequence ID" value="KAG7362397.1"/>
    <property type="molecule type" value="Genomic_DNA"/>
</dbReference>
<feature type="transmembrane region" description="Helical" evidence="7">
    <location>
        <begin position="232"/>
        <end position="254"/>
    </location>
</feature>
<evidence type="ECO:0000256" key="6">
    <source>
        <dbReference type="SAM" id="MobiDB-lite"/>
    </source>
</evidence>
<reference evidence="9" key="2">
    <citation type="submission" date="2021-04" db="EMBL/GenBank/DDBJ databases">
        <authorList>
            <person name="Podell S."/>
        </authorList>
    </citation>
    <scope>NUCLEOTIDE SEQUENCE</scope>
    <source>
        <strain evidence="9">Hildebrandi</strain>
    </source>
</reference>
<keyword evidence="3 7" id="KW-0812">Transmembrane</keyword>
<feature type="compositionally biased region" description="Basic and acidic residues" evidence="6">
    <location>
        <begin position="46"/>
        <end position="57"/>
    </location>
</feature>
<dbReference type="InterPro" id="IPR020846">
    <property type="entry name" value="MFS_dom"/>
</dbReference>
<evidence type="ECO:0000256" key="7">
    <source>
        <dbReference type="SAM" id="Phobius"/>
    </source>
</evidence>
<dbReference type="Pfam" id="PF00083">
    <property type="entry name" value="Sugar_tr"/>
    <property type="match status" value="1"/>
</dbReference>
<name>A0A9K3KAM5_9STRA</name>
<feature type="transmembrane region" description="Helical" evidence="7">
    <location>
        <begin position="198"/>
        <end position="220"/>
    </location>
</feature>
<proteinExistence type="predicted"/>
<feature type="transmembrane region" description="Helical" evidence="7">
    <location>
        <begin position="548"/>
        <end position="567"/>
    </location>
</feature>
<feature type="compositionally biased region" description="Low complexity" evidence="6">
    <location>
        <begin position="67"/>
        <end position="76"/>
    </location>
</feature>
<organism evidence="9 11">
    <name type="scientific">Nitzschia inconspicua</name>
    <dbReference type="NCBI Taxonomy" id="303405"/>
    <lineage>
        <taxon>Eukaryota</taxon>
        <taxon>Sar</taxon>
        <taxon>Stramenopiles</taxon>
        <taxon>Ochrophyta</taxon>
        <taxon>Bacillariophyta</taxon>
        <taxon>Bacillariophyceae</taxon>
        <taxon>Bacillariophycidae</taxon>
        <taxon>Bacillariales</taxon>
        <taxon>Bacillariaceae</taxon>
        <taxon>Nitzschia</taxon>
    </lineage>
</organism>
<gene>
    <name evidence="9" type="ORF">IV203_024714</name>
    <name evidence="10" type="ORF">IV203_025281</name>
</gene>
<keyword evidence="4 7" id="KW-1133">Transmembrane helix</keyword>
<keyword evidence="2" id="KW-0813">Transport</keyword>
<comment type="subcellular location">
    <subcellularLocation>
        <location evidence="1">Membrane</location>
        <topology evidence="1">Multi-pass membrane protein</topology>
    </subcellularLocation>
</comment>
<keyword evidence="11" id="KW-1185">Reference proteome</keyword>
<feature type="compositionally biased region" description="Polar residues" evidence="6">
    <location>
        <begin position="21"/>
        <end position="30"/>
    </location>
</feature>
<dbReference type="InterPro" id="IPR005828">
    <property type="entry name" value="MFS_sugar_transport-like"/>
</dbReference>
<keyword evidence="9" id="KW-0762">Sugar transport</keyword>
<feature type="compositionally biased region" description="Low complexity" evidence="6">
    <location>
        <begin position="91"/>
        <end position="101"/>
    </location>
</feature>
<dbReference type="Proteomes" id="UP000693970">
    <property type="component" value="Unassembled WGS sequence"/>
</dbReference>
<dbReference type="PANTHER" id="PTHR48020:SF49">
    <property type="entry name" value="SUGAR TRANSPORTER"/>
    <property type="match status" value="1"/>
</dbReference>
<feature type="transmembrane region" description="Helical" evidence="7">
    <location>
        <begin position="142"/>
        <end position="161"/>
    </location>
</feature>
<feature type="transmembrane region" description="Helical" evidence="7">
    <location>
        <begin position="173"/>
        <end position="192"/>
    </location>
</feature>
<feature type="transmembrane region" description="Helical" evidence="7">
    <location>
        <begin position="456"/>
        <end position="477"/>
    </location>
</feature>
<feature type="region of interest" description="Disordered" evidence="6">
    <location>
        <begin position="316"/>
        <end position="345"/>
    </location>
</feature>
<dbReference type="PROSITE" id="PS50850">
    <property type="entry name" value="MFS"/>
    <property type="match status" value="1"/>
</dbReference>
<protein>
    <submittedName>
        <fullName evidence="9">Sugar transporter</fullName>
    </submittedName>
</protein>
<feature type="transmembrane region" description="Helical" evidence="7">
    <location>
        <begin position="108"/>
        <end position="130"/>
    </location>
</feature>
<dbReference type="GO" id="GO:0022857">
    <property type="term" value="F:transmembrane transporter activity"/>
    <property type="evidence" value="ECO:0007669"/>
    <property type="project" value="InterPro"/>
</dbReference>
<dbReference type="EMBL" id="JAGRRH010000031">
    <property type="protein sequence ID" value="KAG7339675.1"/>
    <property type="molecule type" value="Genomic_DNA"/>
</dbReference>
<evidence type="ECO:0000256" key="2">
    <source>
        <dbReference type="ARBA" id="ARBA00022448"/>
    </source>
</evidence>
<comment type="caution">
    <text evidence="9">The sequence shown here is derived from an EMBL/GenBank/DDBJ whole genome shotgun (WGS) entry which is preliminary data.</text>
</comment>
<sequence>MTPIHPLQQQEEQVASEDQAHYQSYTSPTPSADEEEDDNDPQRTMVEGERQPLDHQKHSMTQYTDTNNNNNSNNNNNGGGNEHGNSDGIMTSHSTSTPSSPNAALQRLVLVAAATAATLGYDVGIMAAAIQPMEDTMHLNGVQKEVAMGSLNFVAALGALLGGKVANDYGRKYTVKVCCWIFVVGTILMAGAPGYWSFLLGRVVTGTGVGVSFVAAPVYLSEVAPTDIRGRLNTVFDVAINGGILLGYVLGFLVQLIPHLQPEWKWRLMLILGINLPIMVLWNLESLPESPRWLVMKGQSAAATEVLRQLSNVETHHEEGTNGHVSNSPSPPTAMNHHTNGDRNDHRTDELLRMVSSMEDEVKIEREDGLDGPLTPMQALCQCRVSSAMRLAIAIGFWQQITGTEAVLYYSADFLQHAGLESPTQRLFGNCFVGLCKLAPELVGMHYVDTFGRRPLMLLSAVSLVISTFLLSAAFYLQWNPLVVVLLLCAIMASFSIGLGPFSFLVASERLGLSERATGMTLCAATNRCTSGTVALTAVSMYQALGSGGLFAIYGLVGLASLPFYYFTITETAGQSLEELSASNTGAFQRRRQDIELKPSIIQEMDDAAKYHDADPVEDSLVANRAVV</sequence>
<evidence type="ECO:0000256" key="1">
    <source>
        <dbReference type="ARBA" id="ARBA00004141"/>
    </source>
</evidence>
<dbReference type="OrthoDB" id="6339427at2759"/>
<accession>A0A9K3KAM5</accession>
<dbReference type="InterPro" id="IPR050814">
    <property type="entry name" value="Myo-inositol_Transporter"/>
</dbReference>
<evidence type="ECO:0000256" key="5">
    <source>
        <dbReference type="ARBA" id="ARBA00023136"/>
    </source>
</evidence>
<evidence type="ECO:0000256" key="4">
    <source>
        <dbReference type="ARBA" id="ARBA00022989"/>
    </source>
</evidence>
<evidence type="ECO:0000256" key="3">
    <source>
        <dbReference type="ARBA" id="ARBA00022692"/>
    </source>
</evidence>
<evidence type="ECO:0000313" key="11">
    <source>
        <dbReference type="Proteomes" id="UP000693970"/>
    </source>
</evidence>
<dbReference type="PANTHER" id="PTHR48020">
    <property type="entry name" value="PROTON MYO-INOSITOL COTRANSPORTER"/>
    <property type="match status" value="1"/>
</dbReference>
<feature type="domain" description="Major facilitator superfamily (MFS) profile" evidence="8">
    <location>
        <begin position="108"/>
        <end position="573"/>
    </location>
</feature>
<keyword evidence="5 7" id="KW-0472">Membrane</keyword>